<feature type="region of interest" description="Disordered" evidence="1">
    <location>
        <begin position="270"/>
        <end position="299"/>
    </location>
</feature>
<dbReference type="EMBL" id="KZ107838">
    <property type="protein sequence ID" value="OSS54783.1"/>
    <property type="molecule type" value="Genomic_DNA"/>
</dbReference>
<dbReference type="InParanoid" id="A0A1Y2MF58"/>
<dbReference type="Proteomes" id="UP000193240">
    <property type="component" value="Unassembled WGS sequence"/>
</dbReference>
<protein>
    <submittedName>
        <fullName evidence="2">Uncharacterized protein</fullName>
    </submittedName>
</protein>
<keyword evidence="3" id="KW-1185">Reference proteome</keyword>
<evidence type="ECO:0000256" key="1">
    <source>
        <dbReference type="SAM" id="MobiDB-lite"/>
    </source>
</evidence>
<gene>
    <name evidence="2" type="ORF">B5807_01406</name>
</gene>
<proteinExistence type="predicted"/>
<organism evidence="2 3">
    <name type="scientific">Epicoccum nigrum</name>
    <name type="common">Soil fungus</name>
    <name type="synonym">Epicoccum purpurascens</name>
    <dbReference type="NCBI Taxonomy" id="105696"/>
    <lineage>
        <taxon>Eukaryota</taxon>
        <taxon>Fungi</taxon>
        <taxon>Dikarya</taxon>
        <taxon>Ascomycota</taxon>
        <taxon>Pezizomycotina</taxon>
        <taxon>Dothideomycetes</taxon>
        <taxon>Pleosporomycetidae</taxon>
        <taxon>Pleosporales</taxon>
        <taxon>Pleosporineae</taxon>
        <taxon>Didymellaceae</taxon>
        <taxon>Epicoccum</taxon>
    </lineage>
</organism>
<accession>A0A1Y2MF58</accession>
<dbReference type="AlphaFoldDB" id="A0A1Y2MF58"/>
<feature type="compositionally biased region" description="Basic and acidic residues" evidence="1">
    <location>
        <begin position="113"/>
        <end position="122"/>
    </location>
</feature>
<feature type="region of interest" description="Disordered" evidence="1">
    <location>
        <begin position="82"/>
        <end position="173"/>
    </location>
</feature>
<reference evidence="2 3" key="1">
    <citation type="journal article" date="2017" name="Genome Announc.">
        <title>Genome sequence of the saprophytic ascomycete Epicoccum nigrum ICMP 19927 strain isolated from New Zealand.</title>
        <authorList>
            <person name="Fokin M."/>
            <person name="Fleetwood D."/>
            <person name="Weir B.S."/>
            <person name="Villas-Boas S.G."/>
        </authorList>
    </citation>
    <scope>NUCLEOTIDE SEQUENCE [LARGE SCALE GENOMIC DNA]</scope>
    <source>
        <strain evidence="2 3">ICMP 19927</strain>
    </source>
</reference>
<name>A0A1Y2MF58_EPING</name>
<evidence type="ECO:0000313" key="3">
    <source>
        <dbReference type="Proteomes" id="UP000193240"/>
    </source>
</evidence>
<evidence type="ECO:0000313" key="2">
    <source>
        <dbReference type="EMBL" id="OSS54783.1"/>
    </source>
</evidence>
<sequence length="331" mass="37144">MRNEGAPEHNIAKMTEIFRSEVFHLVDWMLTEYLDTLAKVEVSVQAVIAASASLHGEKIGDDILGHIITSLQSLREDVPHLSTEKLADSTDMDTMTSSTRKPGDLDAETGDLNSKREVHTLTEETTEQWSEHHKSQPPVRAGKKSKRSKCDEKGAENSKSLGVFPNQRGHASPDNFNGGVIQHQREGKAAKISISWRWNVEEDATFEDAVLQFKRMSDLFAYHAMPLVRQQLGQQANRKQLRREMENLLVNMNDREFVQWIESFQSVKSGDSTMLERRTPPPRSARHQGGSATPAPLVARNKIPGSTELFEHEKVEGGNSAAKSCTYRITK</sequence>